<evidence type="ECO:0000256" key="8">
    <source>
        <dbReference type="ARBA" id="ARBA00023239"/>
    </source>
</evidence>
<comment type="function">
    <text evidence="2 9">Catalyzes the dehydration of D-mannonate.</text>
</comment>
<comment type="caution">
    <text evidence="10">The sequence shown here is derived from an EMBL/GenBank/DDBJ whole genome shotgun (WGS) entry which is preliminary data.</text>
</comment>
<proteinExistence type="inferred from homology"/>
<evidence type="ECO:0000256" key="7">
    <source>
        <dbReference type="ARBA" id="ARBA00023211"/>
    </source>
</evidence>
<comment type="similarity">
    <text evidence="4 9">Belongs to the mannonate dehydratase family.</text>
</comment>
<dbReference type="PIRSF" id="PIRSF016049">
    <property type="entry name" value="Man_dehyd"/>
    <property type="match status" value="1"/>
</dbReference>
<keyword evidence="7 9" id="KW-0464">Manganese</keyword>
<name>A0ABR7RIM0_9PROT</name>
<dbReference type="InterPro" id="IPR004628">
    <property type="entry name" value="Man_deHydtase"/>
</dbReference>
<dbReference type="Gene3D" id="3.20.20.150">
    <property type="entry name" value="Divalent-metal-dependent TIM barrel enzymes"/>
    <property type="match status" value="1"/>
</dbReference>
<accession>A0ABR7RIM0</accession>
<organism evidence="10 11">
    <name type="scientific">Teichococcus aerophilus</name>
    <dbReference type="NCBI Taxonomy" id="1224513"/>
    <lineage>
        <taxon>Bacteria</taxon>
        <taxon>Pseudomonadati</taxon>
        <taxon>Pseudomonadota</taxon>
        <taxon>Alphaproteobacteria</taxon>
        <taxon>Acetobacterales</taxon>
        <taxon>Roseomonadaceae</taxon>
        <taxon>Roseomonas</taxon>
    </lineage>
</organism>
<evidence type="ECO:0000313" key="10">
    <source>
        <dbReference type="EMBL" id="MBC9206419.1"/>
    </source>
</evidence>
<comment type="catalytic activity">
    <reaction evidence="1 9">
        <text>D-mannonate = 2-dehydro-3-deoxy-D-gluconate + H2O</text>
        <dbReference type="Rhea" id="RHEA:20097"/>
        <dbReference type="ChEBI" id="CHEBI:15377"/>
        <dbReference type="ChEBI" id="CHEBI:17767"/>
        <dbReference type="ChEBI" id="CHEBI:57990"/>
        <dbReference type="EC" id="4.2.1.8"/>
    </reaction>
</comment>
<dbReference type="EC" id="4.2.1.8" evidence="5 9"/>
<dbReference type="Proteomes" id="UP000626026">
    <property type="component" value="Unassembled WGS sequence"/>
</dbReference>
<comment type="cofactor">
    <cofactor evidence="9">
        <name>Fe(2+)</name>
        <dbReference type="ChEBI" id="CHEBI:29033"/>
    </cofactor>
    <cofactor evidence="9">
        <name>Mn(2+)</name>
        <dbReference type="ChEBI" id="CHEBI:29035"/>
    </cofactor>
</comment>
<dbReference type="Pfam" id="PF03786">
    <property type="entry name" value="UxuA"/>
    <property type="match status" value="1"/>
</dbReference>
<dbReference type="PANTHER" id="PTHR30387:SF2">
    <property type="entry name" value="MANNONATE DEHYDRATASE"/>
    <property type="match status" value="1"/>
</dbReference>
<dbReference type="InterPro" id="IPR036237">
    <property type="entry name" value="Xyl_isomerase-like_sf"/>
</dbReference>
<dbReference type="NCBIfam" id="NF003027">
    <property type="entry name" value="PRK03906.1"/>
    <property type="match status" value="1"/>
</dbReference>
<protein>
    <recommendedName>
        <fullName evidence="5 9">Mannonate dehydratase</fullName>
        <ecNumber evidence="5 9">4.2.1.8</ecNumber>
    </recommendedName>
    <alternativeName>
        <fullName evidence="9">D-mannonate hydro-lyase</fullName>
    </alternativeName>
</protein>
<dbReference type="NCBIfam" id="TIGR00695">
    <property type="entry name" value="uxuA"/>
    <property type="match status" value="1"/>
</dbReference>
<dbReference type="HAMAP" id="MF_00106">
    <property type="entry name" value="UxuA"/>
    <property type="match status" value="1"/>
</dbReference>
<keyword evidence="11" id="KW-1185">Reference proteome</keyword>
<dbReference type="RefSeq" id="WP_187783597.1">
    <property type="nucleotide sequence ID" value="NZ_JACTVA010000007.1"/>
</dbReference>
<evidence type="ECO:0000256" key="1">
    <source>
        <dbReference type="ARBA" id="ARBA00001794"/>
    </source>
</evidence>
<evidence type="ECO:0000256" key="6">
    <source>
        <dbReference type="ARBA" id="ARBA00023004"/>
    </source>
</evidence>
<keyword evidence="8 9" id="KW-0456">Lyase</keyword>
<reference evidence="10 11" key="1">
    <citation type="journal article" date="2013" name="Int. J. Syst. Evol. Microbiol.">
        <title>Roseomonas aerophila sp. nov., isolated from air.</title>
        <authorList>
            <person name="Kim S.J."/>
            <person name="Weon H.Y."/>
            <person name="Ahn J.H."/>
            <person name="Hong S.B."/>
            <person name="Seok S.J."/>
            <person name="Whang K.S."/>
            <person name="Kwon S.W."/>
        </authorList>
    </citation>
    <scope>NUCLEOTIDE SEQUENCE [LARGE SCALE GENOMIC DNA]</scope>
    <source>
        <strain evidence="10 11">NBRC 108923</strain>
    </source>
</reference>
<evidence type="ECO:0000256" key="5">
    <source>
        <dbReference type="ARBA" id="ARBA00012927"/>
    </source>
</evidence>
<evidence type="ECO:0000256" key="4">
    <source>
        <dbReference type="ARBA" id="ARBA00007389"/>
    </source>
</evidence>
<gene>
    <name evidence="9 10" type="primary">uxuA</name>
    <name evidence="10" type="ORF">IBL26_06190</name>
</gene>
<sequence>MEQTWRWFGPDDSVTLEHVKQAGATGIVSALHHMNQGRAWPEDEVLKRKKIIEDAGLRWSVVESIAVHEDLKTRTGDYKNLIEQYKGSIRAVARAGVKTICYNFMAITDWTRTDLHYRLPTGGLALRFDWTDIATYDLFILKRPGAEADHPEARRKAAEARFRTMSESDQSNLEKLMIDWLPAREFVYDRAGFQKMLDIYKDIGEDGVRDHMIRFVREVSETAAEEGARLCIHPDDPSFPIFGMPRVMSTAADARALMDAVPEPASGLTYCTGAFGSNRANDMVAMAKEFGPRIHFAHLRNVTIEEDGSFYEADHLDGSTDMVGCVAALMAEEDRRRAEGRADAEIPMRPDHGHLLVDDIESVKNGVKVNPGYSCIGRLKGLAELRGVMRTVEAFRDHRVRA</sequence>
<keyword evidence="6 9" id="KW-0408">Iron</keyword>
<dbReference type="GO" id="GO:0008927">
    <property type="term" value="F:mannonate dehydratase activity"/>
    <property type="evidence" value="ECO:0007669"/>
    <property type="project" value="UniProtKB-EC"/>
</dbReference>
<evidence type="ECO:0000256" key="2">
    <source>
        <dbReference type="ARBA" id="ARBA00002713"/>
    </source>
</evidence>
<comment type="pathway">
    <text evidence="3 9">Carbohydrate metabolism; pentose and glucuronate interconversion.</text>
</comment>
<dbReference type="EMBL" id="JACTVA010000007">
    <property type="protein sequence ID" value="MBC9206419.1"/>
    <property type="molecule type" value="Genomic_DNA"/>
</dbReference>
<dbReference type="SUPFAM" id="SSF51658">
    <property type="entry name" value="Xylose isomerase-like"/>
    <property type="match status" value="1"/>
</dbReference>
<evidence type="ECO:0000256" key="3">
    <source>
        <dbReference type="ARBA" id="ARBA00004892"/>
    </source>
</evidence>
<dbReference type="PANTHER" id="PTHR30387">
    <property type="entry name" value="MANNONATE DEHYDRATASE"/>
    <property type="match status" value="1"/>
</dbReference>
<evidence type="ECO:0000256" key="9">
    <source>
        <dbReference type="HAMAP-Rule" id="MF_00106"/>
    </source>
</evidence>
<evidence type="ECO:0000313" key="11">
    <source>
        <dbReference type="Proteomes" id="UP000626026"/>
    </source>
</evidence>